<evidence type="ECO:0000256" key="1">
    <source>
        <dbReference type="ARBA" id="ARBA00022729"/>
    </source>
</evidence>
<accession>A0ABT3Q0B7</accession>
<comment type="caution">
    <text evidence="3">The sequence shown here is derived from an EMBL/GenBank/DDBJ whole genome shotgun (WGS) entry which is preliminary data.</text>
</comment>
<organism evidence="3 4">
    <name type="scientific">Fodinibius salicampi</name>
    <dbReference type="NCBI Taxonomy" id="1920655"/>
    <lineage>
        <taxon>Bacteria</taxon>
        <taxon>Pseudomonadati</taxon>
        <taxon>Balneolota</taxon>
        <taxon>Balneolia</taxon>
        <taxon>Balneolales</taxon>
        <taxon>Balneolaceae</taxon>
        <taxon>Fodinibius</taxon>
    </lineage>
</organism>
<dbReference type="InterPro" id="IPR054828">
    <property type="entry name" value="Vit_B12_bind_prot"/>
</dbReference>
<dbReference type="RefSeq" id="WP_265790283.1">
    <property type="nucleotide sequence ID" value="NZ_BAABRS010000003.1"/>
</dbReference>
<name>A0ABT3Q0B7_9BACT</name>
<dbReference type="NCBIfam" id="NF038402">
    <property type="entry name" value="TroA_like"/>
    <property type="match status" value="1"/>
</dbReference>
<reference evidence="3 4" key="1">
    <citation type="submission" date="2021-11" db="EMBL/GenBank/DDBJ databases">
        <title>Aliifidinibius sp. nov., a new bacterium isolated from saline soil.</title>
        <authorList>
            <person name="Galisteo C."/>
            <person name="De La Haba R."/>
            <person name="Sanchez-Porro C."/>
            <person name="Ventosa A."/>
        </authorList>
    </citation>
    <scope>NUCLEOTIDE SEQUENCE [LARGE SCALE GENOMIC DNA]</scope>
    <source>
        <strain evidence="3 4">KACC 190600</strain>
    </source>
</reference>
<keyword evidence="4" id="KW-1185">Reference proteome</keyword>
<proteinExistence type="predicted"/>
<dbReference type="EMBL" id="JAJNDC010000003">
    <property type="protein sequence ID" value="MCW9713525.1"/>
    <property type="molecule type" value="Genomic_DNA"/>
</dbReference>
<evidence type="ECO:0000313" key="4">
    <source>
        <dbReference type="Proteomes" id="UP001207337"/>
    </source>
</evidence>
<feature type="domain" description="Fe/B12 periplasmic-binding" evidence="2">
    <location>
        <begin position="7"/>
        <end position="247"/>
    </location>
</feature>
<dbReference type="PROSITE" id="PS50983">
    <property type="entry name" value="FE_B12_PBP"/>
    <property type="match status" value="1"/>
</dbReference>
<protein>
    <submittedName>
        <fullName evidence="3">Helical backbone metal receptor</fullName>
    </submittedName>
</protein>
<keyword evidence="1" id="KW-0732">Signal</keyword>
<evidence type="ECO:0000259" key="2">
    <source>
        <dbReference type="PROSITE" id="PS50983"/>
    </source>
</evidence>
<keyword evidence="3" id="KW-0675">Receptor</keyword>
<dbReference type="Pfam" id="PF01497">
    <property type="entry name" value="Peripla_BP_2"/>
    <property type="match status" value="1"/>
</dbReference>
<gene>
    <name evidence="3" type="ORF">LQ318_11490</name>
</gene>
<dbReference type="PANTHER" id="PTHR30535:SF35">
    <property type="entry name" value="PERIPLASMIC BINDING PROTEIN"/>
    <property type="match status" value="1"/>
</dbReference>
<dbReference type="Proteomes" id="UP001207337">
    <property type="component" value="Unassembled WGS sequence"/>
</dbReference>
<dbReference type="Gene3D" id="3.40.50.1980">
    <property type="entry name" value="Nitrogenase molybdenum iron protein domain"/>
    <property type="match status" value="2"/>
</dbReference>
<dbReference type="InterPro" id="IPR050902">
    <property type="entry name" value="ABC_Transporter_SBP"/>
</dbReference>
<evidence type="ECO:0000313" key="3">
    <source>
        <dbReference type="EMBL" id="MCW9713525.1"/>
    </source>
</evidence>
<dbReference type="InterPro" id="IPR002491">
    <property type="entry name" value="ABC_transptr_periplasmic_BD"/>
</dbReference>
<dbReference type="PANTHER" id="PTHR30535">
    <property type="entry name" value="VITAMIN B12-BINDING PROTEIN"/>
    <property type="match status" value="1"/>
</dbReference>
<sequence>MASPYQRIVSLVPSLTELLIDLGLKQHIVGRTRFCVHPADKVKSIPIIGGTKNPRLDKIHEANPDLIIANKEENRPQDVKSLMDDFEVKVTNISTIEDALITIHELGQKLDVAEKAKALISDIQELLTECLDEPELSTAYIIWKEPWMSVGGDTYIHDVLEHWKLPNVFDDQSRYPKFDLQELKSYNPDLILLSSEPFPFKEKHISQVEEACPAARVLLVEGEWFSWYGSHMKHAFERLNVWRKAIS</sequence>
<dbReference type="SUPFAM" id="SSF53807">
    <property type="entry name" value="Helical backbone' metal receptor"/>
    <property type="match status" value="1"/>
</dbReference>